<organism evidence="1">
    <name type="scientific">Myoviridae sp. ctwmI4</name>
    <dbReference type="NCBI Taxonomy" id="2826710"/>
    <lineage>
        <taxon>Viruses</taxon>
        <taxon>Duplodnaviria</taxon>
        <taxon>Heunggongvirae</taxon>
        <taxon>Uroviricota</taxon>
        <taxon>Caudoviricetes</taxon>
    </lineage>
</organism>
<dbReference type="EMBL" id="BK014739">
    <property type="protein sequence ID" value="DAD73591.1"/>
    <property type="molecule type" value="Genomic_DNA"/>
</dbReference>
<name>A0A8S5LUR8_9CAUD</name>
<reference evidence="1" key="1">
    <citation type="journal article" date="2021" name="Proc. Natl. Acad. Sci. U.S.A.">
        <title>A Catalog of Tens of Thousands of Viruses from Human Metagenomes Reveals Hidden Associations with Chronic Diseases.</title>
        <authorList>
            <person name="Tisza M.J."/>
            <person name="Buck C.B."/>
        </authorList>
    </citation>
    <scope>NUCLEOTIDE SEQUENCE</scope>
    <source>
        <strain evidence="1">CtwmI4</strain>
    </source>
</reference>
<proteinExistence type="predicted"/>
<sequence length="190" mass="21689">MSMYLEPFEMEEYGAIIPFDETHVKFASTMIDAYIGTNNGKSKFASNTTTEVIKPTRKGLLILKNDPVIDIVSIQGVTTRDVHEDGVEIEPYLYDFDGSKYVYLNDNSANMTYSKIFLRNARYYKVTYKYGFDEIPEEVKTACAMLAMNISQVSTFTALDSMTTLDARFSLADPNLFTNEIKSLLSRYRF</sequence>
<accession>A0A8S5LUR8</accession>
<evidence type="ECO:0000313" key="1">
    <source>
        <dbReference type="EMBL" id="DAD73591.1"/>
    </source>
</evidence>
<protein>
    <submittedName>
        <fullName evidence="1">Uncharacterized protein</fullName>
    </submittedName>
</protein>